<evidence type="ECO:0000313" key="8">
    <source>
        <dbReference type="Proteomes" id="UP000005286"/>
    </source>
</evidence>
<name>F0GU43_9FIRM</name>
<keyword evidence="1" id="KW-0805">Transcription regulation</keyword>
<feature type="domain" description="RNA polymerase sigma-70 region 4" evidence="6">
    <location>
        <begin position="138"/>
        <end position="181"/>
    </location>
</feature>
<evidence type="ECO:0000313" key="7">
    <source>
        <dbReference type="EMBL" id="EGC82639.1"/>
    </source>
</evidence>
<sequence>MNQEKMFKEYRETKDIKLRNEIALNNMGLVHYALKEIYNKYYHDYEELEQEGAYFLLKAIEKYNPNLGYKFSSFAYKYILKASRYRLDYFKNISIDKPLGNIGDLENMTIGESIEDYSQNVEKTAEYLSIDNKLRNILSDEEYSIVMLYFRYGYTYKEIANKKNISTEVVSRIRRQAKRKIMANPYFNSYKEELEKEKEISYLKAYNYLNTRVQSSEIHSPVWDIVLKRDRLENEVIRRTLK</sequence>
<proteinExistence type="predicted"/>
<dbReference type="InterPro" id="IPR014284">
    <property type="entry name" value="RNA_pol_sigma-70_dom"/>
</dbReference>
<gene>
    <name evidence="7" type="ORF">HMPREF9290_1262</name>
</gene>
<dbReference type="SUPFAM" id="SSF88659">
    <property type="entry name" value="Sigma3 and sigma4 domains of RNA polymerase sigma factors"/>
    <property type="match status" value="1"/>
</dbReference>
<dbReference type="PANTHER" id="PTHR30603">
    <property type="entry name" value="RNA POLYMERASE SIGMA FACTOR RPO"/>
    <property type="match status" value="1"/>
</dbReference>
<dbReference type="InterPro" id="IPR000943">
    <property type="entry name" value="RNA_pol_sigma70"/>
</dbReference>
<accession>F0GU43</accession>
<evidence type="ECO:0000256" key="3">
    <source>
        <dbReference type="ARBA" id="ARBA00023125"/>
    </source>
</evidence>
<protein>
    <submittedName>
        <fullName evidence="7">Sigma-70, region 4</fullName>
    </submittedName>
</protein>
<dbReference type="Pfam" id="PF04545">
    <property type="entry name" value="Sigma70_r4"/>
    <property type="match status" value="1"/>
</dbReference>
<dbReference type="InterPro" id="IPR013325">
    <property type="entry name" value="RNA_pol_sigma_r2"/>
</dbReference>
<dbReference type="PATRIC" id="fig|879305.3.peg.323"/>
<dbReference type="Pfam" id="PF04542">
    <property type="entry name" value="Sigma70_r2"/>
    <property type="match status" value="1"/>
</dbReference>
<dbReference type="SUPFAM" id="SSF88946">
    <property type="entry name" value="Sigma2 domain of RNA polymerase sigma factors"/>
    <property type="match status" value="1"/>
</dbReference>
<comment type="caution">
    <text evidence="7">The sequence shown here is derived from an EMBL/GenBank/DDBJ whole genome shotgun (WGS) entry which is preliminary data.</text>
</comment>
<reference evidence="7 8" key="1">
    <citation type="submission" date="2011-01" db="EMBL/GenBank/DDBJ databases">
        <authorList>
            <person name="Durkin A.S."/>
            <person name="Madupu R."/>
            <person name="Torralba M."/>
            <person name="Gillis M."/>
            <person name="Methe B."/>
            <person name="Sutton G."/>
            <person name="Nelson K.E."/>
        </authorList>
    </citation>
    <scope>NUCLEOTIDE SEQUENCE [LARGE SCALE GENOMIC DNA]</scope>
    <source>
        <strain evidence="7 8">ACS-065-V-Col13</strain>
    </source>
</reference>
<dbReference type="Gene3D" id="1.10.1740.10">
    <property type="match status" value="1"/>
</dbReference>
<dbReference type="STRING" id="879305.HMPREF9290_1262"/>
<evidence type="ECO:0000259" key="6">
    <source>
        <dbReference type="Pfam" id="PF04545"/>
    </source>
</evidence>
<dbReference type="Gene3D" id="1.10.10.10">
    <property type="entry name" value="Winged helix-like DNA-binding domain superfamily/Winged helix DNA-binding domain"/>
    <property type="match status" value="1"/>
</dbReference>
<feature type="domain" description="RNA polymerase sigma-70 region 2" evidence="5">
    <location>
        <begin position="27"/>
        <end position="82"/>
    </location>
</feature>
<dbReference type="GO" id="GO:0006352">
    <property type="term" value="P:DNA-templated transcription initiation"/>
    <property type="evidence" value="ECO:0007669"/>
    <property type="project" value="InterPro"/>
</dbReference>
<dbReference type="GO" id="GO:0003677">
    <property type="term" value="F:DNA binding"/>
    <property type="evidence" value="ECO:0007669"/>
    <property type="project" value="UniProtKB-KW"/>
</dbReference>
<dbReference type="Proteomes" id="UP000005286">
    <property type="component" value="Unassembled WGS sequence"/>
</dbReference>
<dbReference type="eggNOG" id="COG1191">
    <property type="taxonomic scope" value="Bacteria"/>
</dbReference>
<evidence type="ECO:0000259" key="5">
    <source>
        <dbReference type="Pfam" id="PF04542"/>
    </source>
</evidence>
<dbReference type="InterPro" id="IPR050239">
    <property type="entry name" value="Sigma-70_RNA_pol_init_factors"/>
</dbReference>
<keyword evidence="4" id="KW-0804">Transcription</keyword>
<dbReference type="InterPro" id="IPR036388">
    <property type="entry name" value="WH-like_DNA-bd_sf"/>
</dbReference>
<dbReference type="RefSeq" id="WP_004834571.1">
    <property type="nucleotide sequence ID" value="NZ_AEXM01000012.1"/>
</dbReference>
<dbReference type="NCBIfam" id="TIGR02937">
    <property type="entry name" value="sigma70-ECF"/>
    <property type="match status" value="1"/>
</dbReference>
<dbReference type="EMBL" id="AEXM01000012">
    <property type="protein sequence ID" value="EGC82639.1"/>
    <property type="molecule type" value="Genomic_DNA"/>
</dbReference>
<dbReference type="InterPro" id="IPR007630">
    <property type="entry name" value="RNA_pol_sigma70_r4"/>
</dbReference>
<dbReference type="InterPro" id="IPR013324">
    <property type="entry name" value="RNA_pol_sigma_r3/r4-like"/>
</dbReference>
<keyword evidence="2" id="KW-0731">Sigma factor</keyword>
<evidence type="ECO:0000256" key="2">
    <source>
        <dbReference type="ARBA" id="ARBA00023082"/>
    </source>
</evidence>
<dbReference type="AlphaFoldDB" id="F0GU43"/>
<dbReference type="PANTHER" id="PTHR30603:SF47">
    <property type="entry name" value="RNA POLYMERASE SIGMA FACTOR SIGD, CHLOROPLASTIC"/>
    <property type="match status" value="1"/>
</dbReference>
<evidence type="ECO:0000256" key="1">
    <source>
        <dbReference type="ARBA" id="ARBA00023015"/>
    </source>
</evidence>
<dbReference type="GO" id="GO:0016987">
    <property type="term" value="F:sigma factor activity"/>
    <property type="evidence" value="ECO:0007669"/>
    <property type="project" value="UniProtKB-KW"/>
</dbReference>
<keyword evidence="3" id="KW-0238">DNA-binding</keyword>
<keyword evidence="8" id="KW-1185">Reference proteome</keyword>
<organism evidence="7 8">
    <name type="scientific">Anaerococcus prevotii ACS-065-V-Col13</name>
    <dbReference type="NCBI Taxonomy" id="879305"/>
    <lineage>
        <taxon>Bacteria</taxon>
        <taxon>Bacillati</taxon>
        <taxon>Bacillota</taxon>
        <taxon>Tissierellia</taxon>
        <taxon>Tissierellales</taxon>
        <taxon>Peptoniphilaceae</taxon>
        <taxon>Anaerococcus</taxon>
    </lineage>
</organism>
<dbReference type="InterPro" id="IPR007627">
    <property type="entry name" value="RNA_pol_sigma70_r2"/>
</dbReference>
<evidence type="ECO:0000256" key="4">
    <source>
        <dbReference type="ARBA" id="ARBA00023163"/>
    </source>
</evidence>
<dbReference type="PRINTS" id="PR00046">
    <property type="entry name" value="SIGMA70FCT"/>
</dbReference>